<evidence type="ECO:0000313" key="2">
    <source>
        <dbReference type="Proteomes" id="UP000324222"/>
    </source>
</evidence>
<organism evidence="1 2">
    <name type="scientific">Portunus trituberculatus</name>
    <name type="common">Swimming crab</name>
    <name type="synonym">Neptunus trituberculatus</name>
    <dbReference type="NCBI Taxonomy" id="210409"/>
    <lineage>
        <taxon>Eukaryota</taxon>
        <taxon>Metazoa</taxon>
        <taxon>Ecdysozoa</taxon>
        <taxon>Arthropoda</taxon>
        <taxon>Crustacea</taxon>
        <taxon>Multicrustacea</taxon>
        <taxon>Malacostraca</taxon>
        <taxon>Eumalacostraca</taxon>
        <taxon>Eucarida</taxon>
        <taxon>Decapoda</taxon>
        <taxon>Pleocyemata</taxon>
        <taxon>Brachyura</taxon>
        <taxon>Eubrachyura</taxon>
        <taxon>Portunoidea</taxon>
        <taxon>Portunidae</taxon>
        <taxon>Portuninae</taxon>
        <taxon>Portunus</taxon>
    </lineage>
</organism>
<evidence type="ECO:0000313" key="1">
    <source>
        <dbReference type="EMBL" id="MPC79066.1"/>
    </source>
</evidence>
<name>A0A5B7IAY6_PORTR</name>
<comment type="caution">
    <text evidence="1">The sequence shown here is derived from an EMBL/GenBank/DDBJ whole genome shotgun (WGS) entry which is preliminary data.</text>
</comment>
<dbReference type="EMBL" id="VSRR010050137">
    <property type="protein sequence ID" value="MPC79066.1"/>
    <property type="molecule type" value="Genomic_DNA"/>
</dbReference>
<gene>
    <name evidence="1" type="ORF">E2C01_073578</name>
</gene>
<sequence length="17" mass="2132">MFHRQTIQWQTIQCQAI</sequence>
<protein>
    <submittedName>
        <fullName evidence="1">Uncharacterized protein</fullName>
    </submittedName>
</protein>
<dbReference type="Proteomes" id="UP000324222">
    <property type="component" value="Unassembled WGS sequence"/>
</dbReference>
<dbReference type="AlphaFoldDB" id="A0A5B7IAY6"/>
<reference evidence="1 2" key="1">
    <citation type="submission" date="2019-05" db="EMBL/GenBank/DDBJ databases">
        <title>Another draft genome of Portunus trituberculatus and its Hox gene families provides insights of decapod evolution.</title>
        <authorList>
            <person name="Jeong J.-H."/>
            <person name="Song I."/>
            <person name="Kim S."/>
            <person name="Choi T."/>
            <person name="Kim D."/>
            <person name="Ryu S."/>
            <person name="Kim W."/>
        </authorList>
    </citation>
    <scope>NUCLEOTIDE SEQUENCE [LARGE SCALE GENOMIC DNA]</scope>
    <source>
        <tissue evidence="1">Muscle</tissue>
    </source>
</reference>
<accession>A0A5B7IAY6</accession>
<proteinExistence type="predicted"/>
<keyword evidence="2" id="KW-1185">Reference proteome</keyword>